<feature type="transmembrane region" description="Helical" evidence="2">
    <location>
        <begin position="242"/>
        <end position="261"/>
    </location>
</feature>
<reference evidence="3" key="2">
    <citation type="journal article" date="2023" name="Commun. Biol.">
        <title>Intrasexual cuticular hydrocarbon dimorphism in a wasp sheds light on hydrocarbon biosynthesis genes in Hymenoptera.</title>
        <authorList>
            <person name="Moris V.C."/>
            <person name="Podsiadlowski L."/>
            <person name="Martin S."/>
            <person name="Oeyen J.P."/>
            <person name="Donath A."/>
            <person name="Petersen M."/>
            <person name="Wilbrandt J."/>
            <person name="Misof B."/>
            <person name="Liedtke D."/>
            <person name="Thamm M."/>
            <person name="Scheiner R."/>
            <person name="Schmitt T."/>
            <person name="Niehuis O."/>
        </authorList>
    </citation>
    <scope>NUCLEOTIDE SEQUENCE</scope>
    <source>
        <strain evidence="3">GBR_01_08_01A</strain>
    </source>
</reference>
<accession>A0AAD9RRD5</accession>
<feature type="transmembrane region" description="Helical" evidence="2">
    <location>
        <begin position="374"/>
        <end position="399"/>
    </location>
</feature>
<evidence type="ECO:0000313" key="4">
    <source>
        <dbReference type="Proteomes" id="UP001258017"/>
    </source>
</evidence>
<feature type="region of interest" description="Disordered" evidence="1">
    <location>
        <begin position="156"/>
        <end position="180"/>
    </location>
</feature>
<feature type="transmembrane region" description="Helical" evidence="2">
    <location>
        <begin position="447"/>
        <end position="466"/>
    </location>
</feature>
<dbReference type="Proteomes" id="UP001258017">
    <property type="component" value="Unassembled WGS sequence"/>
</dbReference>
<proteinExistence type="predicted"/>
<dbReference type="PANTHER" id="PTHR46953:SF1">
    <property type="entry name" value="G-PROTEIN COUPLED RECEPTOR MTH-LIKE 1-RELATED"/>
    <property type="match status" value="1"/>
</dbReference>
<evidence type="ECO:0000256" key="1">
    <source>
        <dbReference type="SAM" id="MobiDB-lite"/>
    </source>
</evidence>
<dbReference type="EMBL" id="JAIFRP010000026">
    <property type="protein sequence ID" value="KAK2584502.1"/>
    <property type="molecule type" value="Genomic_DNA"/>
</dbReference>
<evidence type="ECO:0000313" key="3">
    <source>
        <dbReference type="EMBL" id="KAK2584502.1"/>
    </source>
</evidence>
<name>A0AAD9RRD5_9HYME</name>
<feature type="transmembrane region" description="Helical" evidence="2">
    <location>
        <begin position="324"/>
        <end position="345"/>
    </location>
</feature>
<keyword evidence="2" id="KW-1133">Transmembrane helix</keyword>
<gene>
    <name evidence="3" type="ORF">KPH14_006875</name>
</gene>
<feature type="transmembrane region" description="Helical" evidence="2">
    <location>
        <begin position="213"/>
        <end position="230"/>
    </location>
</feature>
<protein>
    <submittedName>
        <fullName evidence="3">Uncharacterized protein</fullName>
    </submittedName>
</protein>
<dbReference type="Gene3D" id="1.20.1070.10">
    <property type="entry name" value="Rhodopsin 7-helix transmembrane proteins"/>
    <property type="match status" value="1"/>
</dbReference>
<reference evidence="3" key="1">
    <citation type="submission" date="2021-08" db="EMBL/GenBank/DDBJ databases">
        <authorList>
            <person name="Misof B."/>
            <person name="Oliver O."/>
            <person name="Podsiadlowski L."/>
            <person name="Donath A."/>
            <person name="Peters R."/>
            <person name="Mayer C."/>
            <person name="Rust J."/>
            <person name="Gunkel S."/>
            <person name="Lesny P."/>
            <person name="Martin S."/>
            <person name="Oeyen J.P."/>
            <person name="Petersen M."/>
            <person name="Panagiotis P."/>
            <person name="Wilbrandt J."/>
            <person name="Tanja T."/>
        </authorList>
    </citation>
    <scope>NUCLEOTIDE SEQUENCE</scope>
    <source>
        <strain evidence="3">GBR_01_08_01A</strain>
        <tissue evidence="3">Thorax + abdomen</tissue>
    </source>
</reference>
<keyword evidence="2" id="KW-0472">Membrane</keyword>
<organism evidence="3 4">
    <name type="scientific">Odynerus spinipes</name>
    <dbReference type="NCBI Taxonomy" id="1348599"/>
    <lineage>
        <taxon>Eukaryota</taxon>
        <taxon>Metazoa</taxon>
        <taxon>Ecdysozoa</taxon>
        <taxon>Arthropoda</taxon>
        <taxon>Hexapoda</taxon>
        <taxon>Insecta</taxon>
        <taxon>Pterygota</taxon>
        <taxon>Neoptera</taxon>
        <taxon>Endopterygota</taxon>
        <taxon>Hymenoptera</taxon>
        <taxon>Apocrita</taxon>
        <taxon>Aculeata</taxon>
        <taxon>Vespoidea</taxon>
        <taxon>Vespidae</taxon>
        <taxon>Eumeninae</taxon>
        <taxon>Odynerus</taxon>
    </lineage>
</organism>
<feature type="transmembrane region" description="Helical" evidence="2">
    <location>
        <begin position="281"/>
        <end position="303"/>
    </location>
</feature>
<sequence length="495" mass="56408">MWNDSQCDVRRNCHPSSVSAEVSRKMHVSRTTSLVAASFLFCSVVVNESAPVWLPVQWKNFYYHRMDLPKKCCIEGYLFDEELTCVRRNFSKEETKTEVRAYYGLSCEKANAVWMEDGGVPDWSYTTVYVPDDYCLETATNGTRVLARCPDLFKSEDNASSTPAVPPATGSNNDSTRANPCGLPVDDYNRTRRIATKLDAVVFWGAKTYMSTNMAHVVLCIVVVVTYLTVAELRKGVYNRAVLRHNICLLALGCILTVLAYCDLCECPLNDNLTIFLWLLLQYFTLATVFWLNVICFGMTLCITRFRWTMGPGANTDRENCRRMLFYGLFAWGGALLPTVIAAIFEYTPGIPTNFPLKPNYLRYRLGPNPTVNLYFFAIPLLTLFCNNVLFLFTTYKILRIQRSTKIATKNQSSVLTKKYFLFLRLYLLMGAPWFFGCLLACLNKLVILKICRLIQPILWLFMLLAPKKIRRKIVDKLCSARSDDHQGTATQATN</sequence>
<evidence type="ECO:0000256" key="2">
    <source>
        <dbReference type="SAM" id="Phobius"/>
    </source>
</evidence>
<dbReference type="InterPro" id="IPR052808">
    <property type="entry name" value="GPCR_Mth-like"/>
</dbReference>
<dbReference type="AlphaFoldDB" id="A0AAD9RRD5"/>
<comment type="caution">
    <text evidence="3">The sequence shown here is derived from an EMBL/GenBank/DDBJ whole genome shotgun (WGS) entry which is preliminary data.</text>
</comment>
<keyword evidence="2" id="KW-0812">Transmembrane</keyword>
<dbReference type="PANTHER" id="PTHR46953">
    <property type="entry name" value="G-PROTEIN COUPLED RECEPTOR MTH-LIKE 1-RELATED"/>
    <property type="match status" value="1"/>
</dbReference>
<feature type="transmembrane region" description="Helical" evidence="2">
    <location>
        <begin position="34"/>
        <end position="54"/>
    </location>
</feature>
<feature type="compositionally biased region" description="Polar residues" evidence="1">
    <location>
        <begin position="158"/>
        <end position="178"/>
    </location>
</feature>
<keyword evidence="4" id="KW-1185">Reference proteome</keyword>
<feature type="transmembrane region" description="Helical" evidence="2">
    <location>
        <begin position="420"/>
        <end position="441"/>
    </location>
</feature>